<name>A0A3B0Y6S7_9ZZZZ</name>
<dbReference type="EMBL" id="UOFK01000073">
    <property type="protein sequence ID" value="VAW75311.1"/>
    <property type="molecule type" value="Genomic_DNA"/>
</dbReference>
<evidence type="ECO:0000313" key="2">
    <source>
        <dbReference type="EMBL" id="VAW75311.1"/>
    </source>
</evidence>
<evidence type="ECO:0000259" key="1">
    <source>
        <dbReference type="Pfam" id="PF04986"/>
    </source>
</evidence>
<dbReference type="AlphaFoldDB" id="A0A3B0Y6S7"/>
<dbReference type="Pfam" id="PF04986">
    <property type="entry name" value="Y2_Tnp"/>
    <property type="match status" value="1"/>
</dbReference>
<accession>A0A3B0Y6S7</accession>
<reference evidence="2" key="1">
    <citation type="submission" date="2018-06" db="EMBL/GenBank/DDBJ databases">
        <authorList>
            <person name="Zhirakovskaya E."/>
        </authorList>
    </citation>
    <scope>NUCLEOTIDE SEQUENCE</scope>
</reference>
<feature type="domain" description="Transposase IS801/IS1294" evidence="1">
    <location>
        <begin position="69"/>
        <end position="135"/>
    </location>
</feature>
<dbReference type="GO" id="GO:0006313">
    <property type="term" value="P:DNA transposition"/>
    <property type="evidence" value="ECO:0007669"/>
    <property type="project" value="InterPro"/>
</dbReference>
<dbReference type="GO" id="GO:0003677">
    <property type="term" value="F:DNA binding"/>
    <property type="evidence" value="ECO:0007669"/>
    <property type="project" value="InterPro"/>
</dbReference>
<sequence length="158" mass="17511">MAESAALLVDEVLPHQPIRQWVLSVPIPLRFLLASRPVIMGKVLGIVYRTLATHLIHQAGYTKATARTGAVTLIQRFGSALNLNVHFHMLFLDGVYVDTAAGATRFQWVKAPTSETVIQLTHTLAERIGRFLERQGLSVHAPVLDKRPLIQSSVLRCL</sequence>
<protein>
    <submittedName>
        <fullName evidence="2">Mobile element protein</fullName>
    </submittedName>
</protein>
<proteinExistence type="predicted"/>
<gene>
    <name evidence="2" type="ORF">MNBD_GAMMA13-1591</name>
</gene>
<organism evidence="2">
    <name type="scientific">hydrothermal vent metagenome</name>
    <dbReference type="NCBI Taxonomy" id="652676"/>
    <lineage>
        <taxon>unclassified sequences</taxon>
        <taxon>metagenomes</taxon>
        <taxon>ecological metagenomes</taxon>
    </lineage>
</organism>
<dbReference type="InterPro" id="IPR007069">
    <property type="entry name" value="Transposase_32"/>
</dbReference>
<dbReference type="GO" id="GO:0004803">
    <property type="term" value="F:transposase activity"/>
    <property type="evidence" value="ECO:0007669"/>
    <property type="project" value="InterPro"/>
</dbReference>